<dbReference type="GO" id="GO:0000981">
    <property type="term" value="F:DNA-binding transcription factor activity, RNA polymerase II-specific"/>
    <property type="evidence" value="ECO:0007669"/>
    <property type="project" value="TreeGrafter"/>
</dbReference>
<feature type="region of interest" description="Disordered" evidence="5">
    <location>
        <begin position="972"/>
        <end position="991"/>
    </location>
</feature>
<dbReference type="Gene3D" id="6.10.140.2220">
    <property type="match status" value="1"/>
</dbReference>
<dbReference type="Proteomes" id="UP001305647">
    <property type="component" value="Unassembled WGS sequence"/>
</dbReference>
<evidence type="ECO:0000256" key="1">
    <source>
        <dbReference type="ARBA" id="ARBA00022723"/>
    </source>
</evidence>
<reference evidence="7" key="1">
    <citation type="journal article" date="2023" name="Mol. Phylogenet. Evol.">
        <title>Genome-scale phylogeny and comparative genomics of the fungal order Sordariales.</title>
        <authorList>
            <person name="Hensen N."/>
            <person name="Bonometti L."/>
            <person name="Westerberg I."/>
            <person name="Brannstrom I.O."/>
            <person name="Guillou S."/>
            <person name="Cros-Aarteil S."/>
            <person name="Calhoun S."/>
            <person name="Haridas S."/>
            <person name="Kuo A."/>
            <person name="Mondo S."/>
            <person name="Pangilinan J."/>
            <person name="Riley R."/>
            <person name="LaButti K."/>
            <person name="Andreopoulos B."/>
            <person name="Lipzen A."/>
            <person name="Chen C."/>
            <person name="Yan M."/>
            <person name="Daum C."/>
            <person name="Ng V."/>
            <person name="Clum A."/>
            <person name="Steindorff A."/>
            <person name="Ohm R.A."/>
            <person name="Martin F."/>
            <person name="Silar P."/>
            <person name="Natvig D.O."/>
            <person name="Lalanne C."/>
            <person name="Gautier V."/>
            <person name="Ament-Velasquez S.L."/>
            <person name="Kruys A."/>
            <person name="Hutchinson M.I."/>
            <person name="Powell A.J."/>
            <person name="Barry K."/>
            <person name="Miller A.N."/>
            <person name="Grigoriev I.V."/>
            <person name="Debuchy R."/>
            <person name="Gladieux P."/>
            <person name="Hiltunen Thoren M."/>
            <person name="Johannesson H."/>
        </authorList>
    </citation>
    <scope>NUCLEOTIDE SEQUENCE</scope>
    <source>
        <strain evidence="7">CBS 757.83</strain>
    </source>
</reference>
<dbReference type="PANTHER" id="PTHR10237:SF15">
    <property type="entry name" value="LD37257P"/>
    <property type="match status" value="1"/>
</dbReference>
<sequence>MHTPRYLNTPERLHVGSFDPAVSLTEDLPQGIDADILVLGCGDARHILYTLFFNKGFPERKLDITACDVDEHIIARNILLFTLLLDNNEKVSLRQIWNIYYHFYLDDPDIQLLGNQAEMLVSVSHTLQDWHTSPYGTSLRFCDDTTLSLVHHIWAKYSKAAQQRDPNCDRAHWTSFNEALDDARVKKLGTRPTSKQDVSRSCAPLAMVFAEDLVFATDQHWKTGLAASVAIPSSCKNQIPVAPNPIFAVPLTAPLALTSPTNPLLSFHLAAAHANLAERSSLQLEEKHGTHLGAQDRLLETALMQFWHWTDAFVQAAPRTIIRFSAAECFALCYTLRYNLESGETCAHHYRGKLGLDVLKLAESEYGISGKAPRQFDVINTSTLSDDVSVLNLVVSAAPLLKDHPSSALHTAGILHLRGADVHDDEKALSWFAKMNLIFCGLVPAEYWTNATASATADQILTAWSNENATVYSKDTLFGARLTWKQIKHLAGHNKPAPLHVDLDGLVALALWVYQAMFTAPPRLQGPSRDELKKLIPMPTRNRHYHSGNLAAFLWSVADHAHVDPRQLFESFQTAAAEDRGTTESFRRVLAAFTIPSETPTTGLCMAESWGWRNFGQILKTPFEQWSSVPPSVAITVLVPTKTWKNSELLAAGDDECVGSAVEITGHLAVPGRRDELGDELVSFFQDVQFTFGTITTEGSRDDDSFTVHVQEDKAGWKGNSPMIITYYAPTGFIETIFTEAVVSFCVLRKRLNSAGYEQRTILGEVYRRPIWDIDHVFITKYCPGAAGHPVTEGTLYNLKHSRSPRDAESPNQTFTAELEKVPATIIAITGRVNISCPEGRQLLVDRAPIKLEQPSAFTLDIVFGRERALVIPLSFPVPVLLEGSKTRIARTSHYIEITAPLLEPHHCPRPLDDFLFPTTLTPSSGMPATLNIPHLNLDALPILSVADSSRTGFLTTLTSLMFSTRERRLREETANNNAPGGGPSLSPSPRLNFKESLFTIFMLASGYQGGQTGLFALSNPDRGGIHMLLFVSAIRLDGPHGSVVLDAAVLPFTRALVESRELERFLLVLRTLECCTVTVEEGELVLWKRVLPALAERCRTWMHGDGCEYVAAGRVPVSVAEGEPVLCGCGAGELPVAFIALPEWEAAARYATRVAISPVYASALVEELIAPDLARAVAEEMAGKVVVVSKCRNCGKPGSEEVRLKKCSRCLEAVYCSAECQKKDWKKHRMECEESEVHGQK</sequence>
<gene>
    <name evidence="7" type="ORF">N658DRAFT_174868</name>
</gene>
<dbReference type="GO" id="GO:0008270">
    <property type="term" value="F:zinc ion binding"/>
    <property type="evidence" value="ECO:0007669"/>
    <property type="project" value="UniProtKB-KW"/>
</dbReference>
<dbReference type="SUPFAM" id="SSF144232">
    <property type="entry name" value="HIT/MYND zinc finger-like"/>
    <property type="match status" value="1"/>
</dbReference>
<dbReference type="AlphaFoldDB" id="A0AAN6PWC9"/>
<keyword evidence="8" id="KW-1185">Reference proteome</keyword>
<evidence type="ECO:0000256" key="4">
    <source>
        <dbReference type="PROSITE-ProRule" id="PRU00134"/>
    </source>
</evidence>
<name>A0AAN6PWC9_9PEZI</name>
<dbReference type="Pfam" id="PF01753">
    <property type="entry name" value="zf-MYND"/>
    <property type="match status" value="1"/>
</dbReference>
<evidence type="ECO:0000313" key="8">
    <source>
        <dbReference type="Proteomes" id="UP001305647"/>
    </source>
</evidence>
<dbReference type="EMBL" id="MU863652">
    <property type="protein sequence ID" value="KAK4099165.1"/>
    <property type="molecule type" value="Genomic_DNA"/>
</dbReference>
<feature type="domain" description="MYND-type" evidence="6">
    <location>
        <begin position="1192"/>
        <end position="1233"/>
    </location>
</feature>
<keyword evidence="2 4" id="KW-0863">Zinc-finger</keyword>
<keyword evidence="1" id="KW-0479">Metal-binding</keyword>
<reference evidence="7" key="2">
    <citation type="submission" date="2023-05" db="EMBL/GenBank/DDBJ databases">
        <authorList>
            <consortium name="Lawrence Berkeley National Laboratory"/>
            <person name="Steindorff A."/>
            <person name="Hensen N."/>
            <person name="Bonometti L."/>
            <person name="Westerberg I."/>
            <person name="Brannstrom I.O."/>
            <person name="Guillou S."/>
            <person name="Cros-Aarteil S."/>
            <person name="Calhoun S."/>
            <person name="Haridas S."/>
            <person name="Kuo A."/>
            <person name="Mondo S."/>
            <person name="Pangilinan J."/>
            <person name="Riley R."/>
            <person name="Labutti K."/>
            <person name="Andreopoulos B."/>
            <person name="Lipzen A."/>
            <person name="Chen C."/>
            <person name="Yanf M."/>
            <person name="Daum C."/>
            <person name="Ng V."/>
            <person name="Clum A."/>
            <person name="Ohm R."/>
            <person name="Martin F."/>
            <person name="Silar P."/>
            <person name="Natvig D."/>
            <person name="Lalanne C."/>
            <person name="Gautier V."/>
            <person name="Ament-Velasquez S.L."/>
            <person name="Kruys A."/>
            <person name="Hutchinson M.I."/>
            <person name="Powell A.J."/>
            <person name="Barry K."/>
            <person name="Miller A.N."/>
            <person name="Grigoriev I.V."/>
            <person name="Debuchy R."/>
            <person name="Gladieux P."/>
            <person name="Thoren M.H."/>
            <person name="Johannesson H."/>
        </authorList>
    </citation>
    <scope>NUCLEOTIDE SEQUENCE</scope>
    <source>
        <strain evidence="7">CBS 757.83</strain>
    </source>
</reference>
<evidence type="ECO:0000259" key="6">
    <source>
        <dbReference type="PROSITE" id="PS50865"/>
    </source>
</evidence>
<organism evidence="7 8">
    <name type="scientific">Parathielavia hyrcaniae</name>
    <dbReference type="NCBI Taxonomy" id="113614"/>
    <lineage>
        <taxon>Eukaryota</taxon>
        <taxon>Fungi</taxon>
        <taxon>Dikarya</taxon>
        <taxon>Ascomycota</taxon>
        <taxon>Pezizomycotina</taxon>
        <taxon>Sordariomycetes</taxon>
        <taxon>Sordariomycetidae</taxon>
        <taxon>Sordariales</taxon>
        <taxon>Chaetomiaceae</taxon>
        <taxon>Parathielavia</taxon>
    </lineage>
</organism>
<dbReference type="GO" id="GO:0005634">
    <property type="term" value="C:nucleus"/>
    <property type="evidence" value="ECO:0007669"/>
    <property type="project" value="TreeGrafter"/>
</dbReference>
<evidence type="ECO:0000256" key="2">
    <source>
        <dbReference type="ARBA" id="ARBA00022771"/>
    </source>
</evidence>
<comment type="caution">
    <text evidence="7">The sequence shown here is derived from an EMBL/GenBank/DDBJ whole genome shotgun (WGS) entry which is preliminary data.</text>
</comment>
<proteinExistence type="predicted"/>
<dbReference type="InterPro" id="IPR027974">
    <property type="entry name" value="DUF4470"/>
</dbReference>
<dbReference type="PROSITE" id="PS01360">
    <property type="entry name" value="ZF_MYND_1"/>
    <property type="match status" value="1"/>
</dbReference>
<accession>A0AAN6PWC9</accession>
<dbReference type="Pfam" id="PF14737">
    <property type="entry name" value="DUF4470"/>
    <property type="match status" value="1"/>
</dbReference>
<dbReference type="PROSITE" id="PS50865">
    <property type="entry name" value="ZF_MYND_2"/>
    <property type="match status" value="1"/>
</dbReference>
<protein>
    <recommendedName>
        <fullName evidence="6">MYND-type domain-containing protein</fullName>
    </recommendedName>
</protein>
<evidence type="ECO:0000256" key="3">
    <source>
        <dbReference type="ARBA" id="ARBA00022833"/>
    </source>
</evidence>
<keyword evidence="3" id="KW-0862">Zinc</keyword>
<evidence type="ECO:0000313" key="7">
    <source>
        <dbReference type="EMBL" id="KAK4099165.1"/>
    </source>
</evidence>
<dbReference type="PANTHER" id="PTHR10237">
    <property type="entry name" value="DEFORMED EPIDERMAL AUTOREGULATORY FACTOR 1 HOMOLOG SUPPRESSIN"/>
    <property type="match status" value="1"/>
</dbReference>
<dbReference type="InterPro" id="IPR002893">
    <property type="entry name" value="Znf_MYND"/>
</dbReference>
<dbReference type="InterPro" id="IPR024119">
    <property type="entry name" value="TF_DEAF-1"/>
</dbReference>
<evidence type="ECO:0000256" key="5">
    <source>
        <dbReference type="SAM" id="MobiDB-lite"/>
    </source>
</evidence>